<dbReference type="CDD" id="cd07835">
    <property type="entry name" value="STKc_CDK1_CdkB_like"/>
    <property type="match status" value="1"/>
</dbReference>
<evidence type="ECO:0000256" key="11">
    <source>
        <dbReference type="ARBA" id="ARBA00022723"/>
    </source>
</evidence>
<dbReference type="GO" id="GO:0051301">
    <property type="term" value="P:cell division"/>
    <property type="evidence" value="ECO:0007669"/>
    <property type="project" value="UniProtKB-KW"/>
</dbReference>
<evidence type="ECO:0000256" key="26">
    <source>
        <dbReference type="SAM" id="MobiDB-lite"/>
    </source>
</evidence>
<dbReference type="GO" id="GO:0004693">
    <property type="term" value="F:cyclin-dependent protein serine/threonine kinase activity"/>
    <property type="evidence" value="ECO:0007669"/>
    <property type="project" value="UniProtKB-EC"/>
</dbReference>
<evidence type="ECO:0000256" key="24">
    <source>
        <dbReference type="ARBA" id="ARBA00049280"/>
    </source>
</evidence>
<dbReference type="PROSITE" id="PS00108">
    <property type="entry name" value="PROTEIN_KINASE_ST"/>
    <property type="match status" value="1"/>
</dbReference>
<evidence type="ECO:0000256" key="9">
    <source>
        <dbReference type="ARBA" id="ARBA00022618"/>
    </source>
</evidence>
<comment type="catalytic activity">
    <reaction evidence="23">
        <text>L-seryl-[protein] + ATP = O-phospho-L-seryl-[protein] + ADP + H(+)</text>
        <dbReference type="Rhea" id="RHEA:17989"/>
        <dbReference type="Rhea" id="RHEA-COMP:9863"/>
        <dbReference type="Rhea" id="RHEA-COMP:11604"/>
        <dbReference type="ChEBI" id="CHEBI:15378"/>
        <dbReference type="ChEBI" id="CHEBI:29999"/>
        <dbReference type="ChEBI" id="CHEBI:30616"/>
        <dbReference type="ChEBI" id="CHEBI:83421"/>
        <dbReference type="ChEBI" id="CHEBI:456216"/>
        <dbReference type="EC" id="2.7.11.22"/>
    </reaction>
</comment>
<organism evidence="28 29">
    <name type="scientific">Perkinsus olseni</name>
    <name type="common">Perkinsus atlanticus</name>
    <dbReference type="NCBI Taxonomy" id="32597"/>
    <lineage>
        <taxon>Eukaryota</taxon>
        <taxon>Sar</taxon>
        <taxon>Alveolata</taxon>
        <taxon>Perkinsozoa</taxon>
        <taxon>Perkinsea</taxon>
        <taxon>Perkinsida</taxon>
        <taxon>Perkinsidae</taxon>
        <taxon>Perkinsus</taxon>
    </lineage>
</organism>
<accession>A0A7J6LYF2</accession>
<dbReference type="EC" id="2.7.11.22" evidence="5"/>
<evidence type="ECO:0000256" key="13">
    <source>
        <dbReference type="ARBA" id="ARBA00022776"/>
    </source>
</evidence>
<evidence type="ECO:0000256" key="10">
    <source>
        <dbReference type="ARBA" id="ARBA00022679"/>
    </source>
</evidence>
<comment type="cofactor">
    <cofactor evidence="1">
        <name>Mg(2+)</name>
        <dbReference type="ChEBI" id="CHEBI:18420"/>
    </cofactor>
</comment>
<dbReference type="PROSITE" id="PS50011">
    <property type="entry name" value="PROTEIN_KINASE_DOM"/>
    <property type="match status" value="1"/>
</dbReference>
<evidence type="ECO:0000256" key="12">
    <source>
        <dbReference type="ARBA" id="ARBA00022741"/>
    </source>
</evidence>
<dbReference type="EC" id="2.7.11.23" evidence="4"/>
<dbReference type="SUPFAM" id="SSF56112">
    <property type="entry name" value="Protein kinase-like (PK-like)"/>
    <property type="match status" value="1"/>
</dbReference>
<feature type="binding site" evidence="25">
    <location>
        <position position="32"/>
    </location>
    <ligand>
        <name>ATP</name>
        <dbReference type="ChEBI" id="CHEBI:30616"/>
    </ligand>
</feature>
<evidence type="ECO:0000313" key="28">
    <source>
        <dbReference type="EMBL" id="KAF4664319.1"/>
    </source>
</evidence>
<evidence type="ECO:0000256" key="5">
    <source>
        <dbReference type="ARBA" id="ARBA00012425"/>
    </source>
</evidence>
<dbReference type="InterPro" id="IPR000719">
    <property type="entry name" value="Prot_kinase_dom"/>
</dbReference>
<dbReference type="EMBL" id="JABANN010000263">
    <property type="protein sequence ID" value="KAF4664319.1"/>
    <property type="molecule type" value="Genomic_DNA"/>
</dbReference>
<protein>
    <recommendedName>
        <fullName evidence="19">Cyclin-dependent kinase 2 homolog</fullName>
        <ecNumber evidence="5">2.7.11.22</ecNumber>
        <ecNumber evidence="4">2.7.11.23</ecNumber>
    </recommendedName>
    <alternativeName>
        <fullName evidence="20">Cell division control protein 2 homolog</fullName>
    </alternativeName>
    <alternativeName>
        <fullName evidence="21">cdc2-related kinase 2</fullName>
    </alternativeName>
</protein>
<dbReference type="PANTHER" id="PTHR24056">
    <property type="entry name" value="CELL DIVISION PROTEIN KINASE"/>
    <property type="match status" value="1"/>
</dbReference>
<dbReference type="InterPro" id="IPR017441">
    <property type="entry name" value="Protein_kinase_ATP_BS"/>
</dbReference>
<dbReference type="Proteomes" id="UP000572268">
    <property type="component" value="Unassembled WGS sequence"/>
</dbReference>
<feature type="compositionally biased region" description="Polar residues" evidence="26">
    <location>
        <begin position="1047"/>
        <end position="1075"/>
    </location>
</feature>
<feature type="region of interest" description="Disordered" evidence="26">
    <location>
        <begin position="966"/>
        <end position="988"/>
    </location>
</feature>
<dbReference type="GO" id="GO:0005524">
    <property type="term" value="F:ATP binding"/>
    <property type="evidence" value="ECO:0007669"/>
    <property type="project" value="UniProtKB-UniRule"/>
</dbReference>
<evidence type="ECO:0000256" key="18">
    <source>
        <dbReference type="ARBA" id="ARBA00038543"/>
    </source>
</evidence>
<evidence type="ECO:0000259" key="27">
    <source>
        <dbReference type="PROSITE" id="PS50011"/>
    </source>
</evidence>
<keyword evidence="7" id="KW-0723">Serine/threonine-protein kinase</keyword>
<evidence type="ECO:0000256" key="7">
    <source>
        <dbReference type="ARBA" id="ARBA00022527"/>
    </source>
</evidence>
<keyword evidence="9" id="KW-0132">Cell division</keyword>
<keyword evidence="14" id="KW-0418">Kinase</keyword>
<sequence>MDHYERLEKIGEGTYGIVYKARDAQGNLFALKTIRLEAEDEGIPSTAIREISLLKELRHPNIVRLCDVIHTERKLTLVFEYLDQDLKKLMDSCGHHGLDPATTKSFLYQLLSGVNHCHQHRILHRDLKPQNLLISNDGALKLGDFGLARAFGIPVRSYTHEVVTLWYRAPDVLMGSRKYSTPVDIWSVGCIFAEMVNGRPLFPGSSDQDQLQRIFKTLGTPTVEEWPTVTELPEWKADFPQYNALPWSQIVPSLSPDGVDLLSRLLRYDPAKRITGKQALEHPVGRRHFSRVLLWDADTPHAKAMEKFREATPLMTYALDNAESFGKRDWLAALTLLTTRKNASRNHHVYRDFMAKVVSQREVFGKGSIHLMLHRLAIIGASAIVWRLVPFITAQLAALQPRQICLISWALAKAKVFDNDFNDMLALWLQSVDPGELSKLDAAHLAWSYARRVEIAKTENQSPLGPRELQCLRRLIVVHGSSDREQDGRVGEAYISESHSSSTLLKAAADLFPKDLGLFTELSDTIRAAVEGDEFSFTSQELTALWISTSIIGTSHRMHIKREWIEFIQEQSRRLRFDIAFNQFMCLSIARSASALDALDPRVIYQLIHFVDKRGLNMKAETGVELAEIFAKSAIDDINAWKRLAILFERKGIGLQLRDIHRFKRAFERSGRINQRIMGFYDLFVKAREDEKKADLSTQKALMQWIEAEHLKMLYSKEEVEQAFGNSLSEEKFVDNCREYASRVMPDRADVYHSSMEDIINELLNIAVMDTYAAKAGDGATAKDRTDYHGTKADSAEVTSINGVLAKCGLPTISPTEATVEELQTAVDCIQRLAAAESDNLLPADINTLRVVLRDKYLDRCQSDVNHAMAELQGITANPVSDTSRASFGRTSFFCNQKCFEDNWAEHSKLHAVLATAARIERERAKATDKTEATPEAAGWIPPFAGKSSESTAAATAAMREVITHRTALEERRHPADDSDDEAMISTKTKQRIKEFLDTTARRIMDGGAEAAAGPAPTSVVAASGSNVPDAGSGSASPGPQLRSRGASPSPTALSLTTEVSSTKRTSLNVDMQSPGTIRRAADQSFEAFLTGSAKAVIAFTRQALHEPRQLLAGLRPAILVLICMVALLIVSSGTSLHQLDRAADFLPLTLVHSAQSGVDVMETPILNLPSGGGDGVRARSHAGTTPLVIAEVTPTQSAVSEPSADVYKKALVNLAKMTGHEEDIDGLLSKAGSAAGSANNSLIGYG</sequence>
<feature type="region of interest" description="Disordered" evidence="26">
    <location>
        <begin position="925"/>
        <end position="946"/>
    </location>
</feature>
<name>A0A7J6LYF2_PEROL</name>
<comment type="catalytic activity">
    <reaction evidence="22">
        <text>L-threonyl-[protein] + ATP = O-phospho-L-threonyl-[protein] + ADP + H(+)</text>
        <dbReference type="Rhea" id="RHEA:46608"/>
        <dbReference type="Rhea" id="RHEA-COMP:11060"/>
        <dbReference type="Rhea" id="RHEA-COMP:11605"/>
        <dbReference type="ChEBI" id="CHEBI:15378"/>
        <dbReference type="ChEBI" id="CHEBI:30013"/>
        <dbReference type="ChEBI" id="CHEBI:30616"/>
        <dbReference type="ChEBI" id="CHEBI:61977"/>
        <dbReference type="ChEBI" id="CHEBI:456216"/>
        <dbReference type="EC" id="2.7.11.22"/>
    </reaction>
</comment>
<keyword evidence="11" id="KW-0479">Metal-binding</keyword>
<feature type="compositionally biased region" description="Basic and acidic residues" evidence="26">
    <location>
        <begin position="966"/>
        <end position="977"/>
    </location>
</feature>
<dbReference type="InterPro" id="IPR008271">
    <property type="entry name" value="Ser/Thr_kinase_AS"/>
</dbReference>
<keyword evidence="16" id="KW-0460">Magnesium</keyword>
<gene>
    <name evidence="28" type="ORF">FOL46_004313</name>
</gene>
<evidence type="ECO:0000256" key="22">
    <source>
        <dbReference type="ARBA" id="ARBA00047811"/>
    </source>
</evidence>
<dbReference type="SMART" id="SM00220">
    <property type="entry name" value="S_TKc"/>
    <property type="match status" value="1"/>
</dbReference>
<dbReference type="PROSITE" id="PS00107">
    <property type="entry name" value="PROTEIN_KINASE_ATP"/>
    <property type="match status" value="1"/>
</dbReference>
<feature type="domain" description="Protein kinase" evidence="27">
    <location>
        <begin position="4"/>
        <end position="285"/>
    </location>
</feature>
<comment type="subunit">
    <text evidence="18">May form a complex composed of at least the catalytic subunit CRK2 and a cyclin.</text>
</comment>
<dbReference type="Pfam" id="PF00069">
    <property type="entry name" value="Pkinase"/>
    <property type="match status" value="1"/>
</dbReference>
<dbReference type="PANTHER" id="PTHR24056:SF46">
    <property type="entry name" value="CYCLIN-DEPENDENT KINASE 5"/>
    <property type="match status" value="1"/>
</dbReference>
<evidence type="ECO:0000256" key="2">
    <source>
        <dbReference type="ARBA" id="ARBA00004496"/>
    </source>
</evidence>
<evidence type="ECO:0000256" key="21">
    <source>
        <dbReference type="ARBA" id="ARBA00042858"/>
    </source>
</evidence>
<comment type="catalytic activity">
    <reaction evidence="24">
        <text>[DNA-directed RNA polymerase] + ATP = phospho-[DNA-directed RNA polymerase] + ADP + H(+)</text>
        <dbReference type="Rhea" id="RHEA:10216"/>
        <dbReference type="Rhea" id="RHEA-COMP:11321"/>
        <dbReference type="Rhea" id="RHEA-COMP:11322"/>
        <dbReference type="ChEBI" id="CHEBI:15378"/>
        <dbReference type="ChEBI" id="CHEBI:30616"/>
        <dbReference type="ChEBI" id="CHEBI:43176"/>
        <dbReference type="ChEBI" id="CHEBI:68546"/>
        <dbReference type="ChEBI" id="CHEBI:456216"/>
        <dbReference type="EC" id="2.7.11.23"/>
    </reaction>
</comment>
<dbReference type="FunFam" id="1.10.510.10:FF:000184">
    <property type="entry name" value="cyclin-dependent kinase 5 homolog"/>
    <property type="match status" value="1"/>
</dbReference>
<dbReference type="GO" id="GO:0008353">
    <property type="term" value="F:RNA polymerase II CTD heptapeptide repeat kinase activity"/>
    <property type="evidence" value="ECO:0007669"/>
    <property type="project" value="UniProtKB-EC"/>
</dbReference>
<feature type="region of interest" description="Disordered" evidence="26">
    <location>
        <begin position="1010"/>
        <end position="1075"/>
    </location>
</feature>
<evidence type="ECO:0000256" key="1">
    <source>
        <dbReference type="ARBA" id="ARBA00001946"/>
    </source>
</evidence>
<dbReference type="InterPro" id="IPR050108">
    <property type="entry name" value="CDK"/>
</dbReference>
<evidence type="ECO:0000256" key="3">
    <source>
        <dbReference type="ARBA" id="ARBA00006485"/>
    </source>
</evidence>
<dbReference type="Gene3D" id="3.30.200.20">
    <property type="entry name" value="Phosphorylase Kinase, domain 1"/>
    <property type="match status" value="1"/>
</dbReference>
<dbReference type="GO" id="GO:0046872">
    <property type="term" value="F:metal ion binding"/>
    <property type="evidence" value="ECO:0007669"/>
    <property type="project" value="UniProtKB-KW"/>
</dbReference>
<proteinExistence type="inferred from homology"/>
<keyword evidence="17" id="KW-0131">Cell cycle</keyword>
<keyword evidence="15 25" id="KW-0067">ATP-binding</keyword>
<dbReference type="Gene3D" id="1.10.510.10">
    <property type="entry name" value="Transferase(Phosphotransferase) domain 1"/>
    <property type="match status" value="1"/>
</dbReference>
<evidence type="ECO:0000256" key="16">
    <source>
        <dbReference type="ARBA" id="ARBA00022842"/>
    </source>
</evidence>
<dbReference type="InterPro" id="IPR011009">
    <property type="entry name" value="Kinase-like_dom_sf"/>
</dbReference>
<comment type="similarity">
    <text evidence="3">Belongs to the protein kinase superfamily. CMGC Ser/Thr protein kinase family. CDC2/CDKX subfamily.</text>
</comment>
<dbReference type="GO" id="GO:0005737">
    <property type="term" value="C:cytoplasm"/>
    <property type="evidence" value="ECO:0007669"/>
    <property type="project" value="UniProtKB-SubCell"/>
</dbReference>
<evidence type="ECO:0000256" key="6">
    <source>
        <dbReference type="ARBA" id="ARBA00022490"/>
    </source>
</evidence>
<evidence type="ECO:0000256" key="15">
    <source>
        <dbReference type="ARBA" id="ARBA00022840"/>
    </source>
</evidence>
<comment type="caution">
    <text evidence="28">The sequence shown here is derived from an EMBL/GenBank/DDBJ whole genome shotgun (WGS) entry which is preliminary data.</text>
</comment>
<reference evidence="28 29" key="1">
    <citation type="submission" date="2020-04" db="EMBL/GenBank/DDBJ databases">
        <title>Perkinsus olseni comparative genomics.</title>
        <authorList>
            <person name="Bogema D.R."/>
        </authorList>
    </citation>
    <scope>NUCLEOTIDE SEQUENCE [LARGE SCALE GENOMIC DNA]</scope>
    <source>
        <strain evidence="28">ATCC PRA-31</strain>
    </source>
</reference>
<comment type="subcellular location">
    <subcellularLocation>
        <location evidence="2">Cytoplasm</location>
    </subcellularLocation>
</comment>
<keyword evidence="13" id="KW-0498">Mitosis</keyword>
<evidence type="ECO:0000256" key="8">
    <source>
        <dbReference type="ARBA" id="ARBA00022553"/>
    </source>
</evidence>
<evidence type="ECO:0000256" key="25">
    <source>
        <dbReference type="PROSITE-ProRule" id="PRU10141"/>
    </source>
</evidence>
<keyword evidence="8" id="KW-0597">Phosphoprotein</keyword>
<evidence type="ECO:0000313" key="29">
    <source>
        <dbReference type="Proteomes" id="UP000572268"/>
    </source>
</evidence>
<evidence type="ECO:0000256" key="20">
    <source>
        <dbReference type="ARBA" id="ARBA00041902"/>
    </source>
</evidence>
<keyword evidence="12 25" id="KW-0547">Nucleotide-binding</keyword>
<evidence type="ECO:0000256" key="4">
    <source>
        <dbReference type="ARBA" id="ARBA00012409"/>
    </source>
</evidence>
<evidence type="ECO:0000256" key="14">
    <source>
        <dbReference type="ARBA" id="ARBA00022777"/>
    </source>
</evidence>
<keyword evidence="10" id="KW-0808">Transferase</keyword>
<keyword evidence="6" id="KW-0963">Cytoplasm</keyword>
<dbReference type="GO" id="GO:0005634">
    <property type="term" value="C:nucleus"/>
    <property type="evidence" value="ECO:0007669"/>
    <property type="project" value="TreeGrafter"/>
</dbReference>
<dbReference type="AlphaFoldDB" id="A0A7J6LYF2"/>
<dbReference type="FunFam" id="3.30.200.20:FF:000396">
    <property type="entry name" value="Cdc2-related kinase 2, putative"/>
    <property type="match status" value="1"/>
</dbReference>
<evidence type="ECO:0000256" key="17">
    <source>
        <dbReference type="ARBA" id="ARBA00023306"/>
    </source>
</evidence>
<evidence type="ECO:0000256" key="23">
    <source>
        <dbReference type="ARBA" id="ARBA00048367"/>
    </source>
</evidence>
<evidence type="ECO:0000256" key="19">
    <source>
        <dbReference type="ARBA" id="ARBA00039612"/>
    </source>
</evidence>